<dbReference type="Pfam" id="PF00149">
    <property type="entry name" value="Metallophos"/>
    <property type="match status" value="1"/>
</dbReference>
<feature type="compositionally biased region" description="Low complexity" evidence="2">
    <location>
        <begin position="531"/>
        <end position="581"/>
    </location>
</feature>
<feature type="compositionally biased region" description="Low complexity" evidence="2">
    <location>
        <begin position="455"/>
        <end position="465"/>
    </location>
</feature>
<feature type="compositionally biased region" description="Polar residues" evidence="2">
    <location>
        <begin position="45"/>
        <end position="65"/>
    </location>
</feature>
<dbReference type="InterPro" id="IPR015914">
    <property type="entry name" value="PAPs_N"/>
</dbReference>
<proteinExistence type="predicted"/>
<evidence type="ECO:0000256" key="3">
    <source>
        <dbReference type="SAM" id="Phobius"/>
    </source>
</evidence>
<feature type="domain" description="Purple acid phosphatase N-terminal" evidence="6">
    <location>
        <begin position="72"/>
        <end position="163"/>
    </location>
</feature>
<sequence>MTTHRLRRRFSALSAGVLLTGLVAAPLPADAQGLGSGTPSPGPTESQPRTSDETGPQQRTETGTEAITDAVLQVGADSTARNVSWMSESSGGGEVRWAPASELAGNELPDDAQTAETTDSGIGADLSRHFNHATMTDLEPGTEYAYQVGSEEDGFTEVARFTTGDDGGDDEFLVFGDPQIGAGGGTPDDASAWDRTLTSAVATAKNPDFFYSLGDQVNSAISQDEYGQYLAPDPTRTLPQATTIGNHDVSSKAYEQHFNRPNVSADHGGGGPLTSGGDYWFTESDVLFININSNSSDMDAHAEFIDDVVAEHGDQARWTVLGFHHSIYSTATHWDDADVKRLRKAIPPVAARNDIDLVVSGHDHIYNRTFLMDGEGKPIPGADAGREQEKAEGQTLYLTLTSSTGSKFYSHVPGLEWEGKSVYNDVPAFTRVRVSDDALQATTYEVPAGGGGQSEGQAESQAASEQVDDVELTRAGSGEPGPGEDAEADTSADGSDGGVGGSDAEADGTDADAGAGGDADGAGADAGGADGADAGTGADGADASGAQGTGSQADAGAEGDSASADAGTGAQADAGAEAGGDLPRTGGDLGLPVAVGAVAVILGAVLVAAARRRRGAGRA</sequence>
<feature type="region of interest" description="Disordered" evidence="2">
    <location>
        <begin position="30"/>
        <end position="66"/>
    </location>
</feature>
<keyword evidence="3" id="KW-0812">Transmembrane</keyword>
<keyword evidence="1 4" id="KW-0732">Signal</keyword>
<evidence type="ECO:0000313" key="8">
    <source>
        <dbReference type="Proteomes" id="UP001064879"/>
    </source>
</evidence>
<name>A0ABY5SVC7_9MICO</name>
<feature type="signal peptide" evidence="4">
    <location>
        <begin position="1"/>
        <end position="31"/>
    </location>
</feature>
<evidence type="ECO:0000259" key="5">
    <source>
        <dbReference type="Pfam" id="PF00149"/>
    </source>
</evidence>
<dbReference type="SUPFAM" id="SSF49363">
    <property type="entry name" value="Purple acid phosphatase, N-terminal domain"/>
    <property type="match status" value="1"/>
</dbReference>
<dbReference type="SUPFAM" id="SSF56300">
    <property type="entry name" value="Metallo-dependent phosphatases"/>
    <property type="match status" value="1"/>
</dbReference>
<dbReference type="PANTHER" id="PTHR22953:SF153">
    <property type="entry name" value="PURPLE ACID PHOSPHATASE"/>
    <property type="match status" value="1"/>
</dbReference>
<evidence type="ECO:0000259" key="6">
    <source>
        <dbReference type="Pfam" id="PF16656"/>
    </source>
</evidence>
<reference evidence="7" key="1">
    <citation type="submission" date="2022-03" db="EMBL/GenBank/DDBJ databases">
        <title>Brevibacterium spongiae sp. nov., isolated from marine sponge.</title>
        <authorList>
            <person name="Li Z."/>
            <person name="Zhang M."/>
        </authorList>
    </citation>
    <scope>NUCLEOTIDE SEQUENCE</scope>
    <source>
        <strain evidence="7">WHS-Z9</strain>
    </source>
</reference>
<protein>
    <submittedName>
        <fullName evidence="7">Fibronectin type III domain-containing protein</fullName>
    </submittedName>
</protein>
<feature type="compositionally biased region" description="Gly residues" evidence="2">
    <location>
        <begin position="514"/>
        <end position="530"/>
    </location>
</feature>
<accession>A0ABY5SVC7</accession>
<dbReference type="InterPro" id="IPR008963">
    <property type="entry name" value="Purple_acid_Pase-like_N"/>
</dbReference>
<evidence type="ECO:0000256" key="4">
    <source>
        <dbReference type="SAM" id="SignalP"/>
    </source>
</evidence>
<organism evidence="7 8">
    <name type="scientific">Brevibacterium spongiae</name>
    <dbReference type="NCBI Taxonomy" id="2909672"/>
    <lineage>
        <taxon>Bacteria</taxon>
        <taxon>Bacillati</taxon>
        <taxon>Actinomycetota</taxon>
        <taxon>Actinomycetes</taxon>
        <taxon>Micrococcales</taxon>
        <taxon>Brevibacteriaceae</taxon>
        <taxon>Brevibacterium</taxon>
    </lineage>
</organism>
<keyword evidence="3" id="KW-1133">Transmembrane helix</keyword>
<feature type="chain" id="PRO_5045071488" evidence="4">
    <location>
        <begin position="32"/>
        <end position="619"/>
    </location>
</feature>
<dbReference type="InterPro" id="IPR039331">
    <property type="entry name" value="PAPs-like"/>
</dbReference>
<feature type="region of interest" description="Disordered" evidence="2">
    <location>
        <begin position="444"/>
        <end position="585"/>
    </location>
</feature>
<dbReference type="InterPro" id="IPR029052">
    <property type="entry name" value="Metallo-depent_PP-like"/>
</dbReference>
<dbReference type="InterPro" id="IPR004843">
    <property type="entry name" value="Calcineurin-like_PHP"/>
</dbReference>
<evidence type="ECO:0000256" key="1">
    <source>
        <dbReference type="ARBA" id="ARBA00022729"/>
    </source>
</evidence>
<evidence type="ECO:0000313" key="7">
    <source>
        <dbReference type="EMBL" id="UVI37098.1"/>
    </source>
</evidence>
<feature type="domain" description="Calcineurin-like phosphoesterase" evidence="5">
    <location>
        <begin position="172"/>
        <end position="366"/>
    </location>
</feature>
<dbReference type="RefSeq" id="WP_265419656.1">
    <property type="nucleotide sequence ID" value="NZ_CP093443.1"/>
</dbReference>
<keyword evidence="3" id="KW-0472">Membrane</keyword>
<dbReference type="Proteomes" id="UP001064879">
    <property type="component" value="Chromosome"/>
</dbReference>
<dbReference type="Pfam" id="PF16656">
    <property type="entry name" value="Pur_ac_phosph_N"/>
    <property type="match status" value="1"/>
</dbReference>
<dbReference type="EMBL" id="CP093443">
    <property type="protein sequence ID" value="UVI37098.1"/>
    <property type="molecule type" value="Genomic_DNA"/>
</dbReference>
<dbReference type="Gene3D" id="3.60.21.10">
    <property type="match status" value="1"/>
</dbReference>
<keyword evidence="8" id="KW-1185">Reference proteome</keyword>
<feature type="transmembrane region" description="Helical" evidence="3">
    <location>
        <begin position="589"/>
        <end position="610"/>
    </location>
</feature>
<dbReference type="PANTHER" id="PTHR22953">
    <property type="entry name" value="ACID PHOSPHATASE RELATED"/>
    <property type="match status" value="1"/>
</dbReference>
<dbReference type="Gene3D" id="2.60.40.380">
    <property type="entry name" value="Purple acid phosphatase-like, N-terminal"/>
    <property type="match status" value="1"/>
</dbReference>
<evidence type="ECO:0000256" key="2">
    <source>
        <dbReference type="SAM" id="MobiDB-lite"/>
    </source>
</evidence>
<gene>
    <name evidence="7" type="ORF">L1F31_05435</name>
</gene>